<reference evidence="2" key="1">
    <citation type="journal article" date="2019" name="Int. J. Syst. Evol. Microbiol.">
        <title>The Global Catalogue of Microorganisms (GCM) 10K type strain sequencing project: providing services to taxonomists for standard genome sequencing and annotation.</title>
        <authorList>
            <consortium name="The Broad Institute Genomics Platform"/>
            <consortium name="The Broad Institute Genome Sequencing Center for Infectious Disease"/>
            <person name="Wu L."/>
            <person name="Ma J."/>
        </authorList>
    </citation>
    <scope>NUCLEOTIDE SEQUENCE [LARGE SCALE GENOMIC DNA]</scope>
    <source>
        <strain evidence="2">CCUG 43117</strain>
    </source>
</reference>
<protein>
    <submittedName>
        <fullName evidence="1">Uncharacterized protein</fullName>
    </submittedName>
</protein>
<gene>
    <name evidence="1" type="ORF">ACFPN9_07910</name>
</gene>
<dbReference type="RefSeq" id="WP_377816313.1">
    <property type="nucleotide sequence ID" value="NZ_JBHSLU010000012.1"/>
</dbReference>
<evidence type="ECO:0000313" key="1">
    <source>
        <dbReference type="EMBL" id="MFC5505180.1"/>
    </source>
</evidence>
<keyword evidence="2" id="KW-1185">Reference proteome</keyword>
<dbReference type="EMBL" id="JBHSLU010000012">
    <property type="protein sequence ID" value="MFC5505180.1"/>
    <property type="molecule type" value="Genomic_DNA"/>
</dbReference>
<accession>A0ABW0NYD6</accession>
<evidence type="ECO:0000313" key="2">
    <source>
        <dbReference type="Proteomes" id="UP001596060"/>
    </source>
</evidence>
<comment type="caution">
    <text evidence="1">The sequence shown here is derived from an EMBL/GenBank/DDBJ whole genome shotgun (WGS) entry which is preliminary data.</text>
</comment>
<sequence>MKDDDEDQPDKGDLKMAATRLPTLTRIGIKLSYRGEAALDYEACLEHKFAERIAKNGREEAEAWLKFETRSLYAGETARAIWWAIITWFKW</sequence>
<proteinExistence type="predicted"/>
<dbReference type="Proteomes" id="UP001596060">
    <property type="component" value="Unassembled WGS sequence"/>
</dbReference>
<organism evidence="1 2">
    <name type="scientific">Bosea massiliensis</name>
    <dbReference type="NCBI Taxonomy" id="151419"/>
    <lineage>
        <taxon>Bacteria</taxon>
        <taxon>Pseudomonadati</taxon>
        <taxon>Pseudomonadota</taxon>
        <taxon>Alphaproteobacteria</taxon>
        <taxon>Hyphomicrobiales</taxon>
        <taxon>Boseaceae</taxon>
        <taxon>Bosea</taxon>
    </lineage>
</organism>
<name>A0ABW0NYD6_9HYPH</name>